<dbReference type="GO" id="GO:0008270">
    <property type="term" value="F:zinc ion binding"/>
    <property type="evidence" value="ECO:0007669"/>
    <property type="project" value="UniProtKB-KW"/>
</dbReference>
<keyword evidence="1" id="KW-0479">Metal-binding</keyword>
<feature type="compositionally biased region" description="Low complexity" evidence="2">
    <location>
        <begin position="485"/>
        <end position="494"/>
    </location>
</feature>
<evidence type="ECO:0000256" key="2">
    <source>
        <dbReference type="SAM" id="MobiDB-lite"/>
    </source>
</evidence>
<keyword evidence="5" id="KW-1185">Reference proteome</keyword>
<dbReference type="PANTHER" id="PTHR45691:SF6">
    <property type="entry name" value="PROTEIN DIAPHANOUS"/>
    <property type="match status" value="1"/>
</dbReference>
<evidence type="ECO:0000313" key="5">
    <source>
        <dbReference type="Proteomes" id="UP001201980"/>
    </source>
</evidence>
<dbReference type="SMART" id="SM00355">
    <property type="entry name" value="ZnF_C2H2"/>
    <property type="match status" value="3"/>
</dbReference>
<gene>
    <name evidence="4" type="ORF">MKZ38_010217</name>
</gene>
<evidence type="ECO:0000259" key="3">
    <source>
        <dbReference type="PROSITE" id="PS50157"/>
    </source>
</evidence>
<dbReference type="SUPFAM" id="SSF57667">
    <property type="entry name" value="beta-beta-alpha zinc fingers"/>
    <property type="match status" value="1"/>
</dbReference>
<reference evidence="4" key="1">
    <citation type="submission" date="2022-07" db="EMBL/GenBank/DDBJ databases">
        <title>Draft genome sequence of Zalerion maritima ATCC 34329, a (micro)plastics degrading marine fungus.</title>
        <authorList>
            <person name="Paco A."/>
            <person name="Goncalves M.F.M."/>
            <person name="Rocha-Santos T.A.P."/>
            <person name="Alves A."/>
        </authorList>
    </citation>
    <scope>NUCLEOTIDE SEQUENCE</scope>
    <source>
        <strain evidence="4">ATCC 34329</strain>
    </source>
</reference>
<keyword evidence="1" id="KW-0863">Zinc-finger</keyword>
<organism evidence="4 5">
    <name type="scientific">Zalerion maritima</name>
    <dbReference type="NCBI Taxonomy" id="339359"/>
    <lineage>
        <taxon>Eukaryota</taxon>
        <taxon>Fungi</taxon>
        <taxon>Dikarya</taxon>
        <taxon>Ascomycota</taxon>
        <taxon>Pezizomycotina</taxon>
        <taxon>Sordariomycetes</taxon>
        <taxon>Lulworthiomycetidae</taxon>
        <taxon>Lulworthiales</taxon>
        <taxon>Lulworthiaceae</taxon>
        <taxon>Zalerion</taxon>
    </lineage>
</organism>
<protein>
    <recommendedName>
        <fullName evidence="3">C2H2-type domain-containing protein</fullName>
    </recommendedName>
</protein>
<dbReference type="GO" id="GO:0005884">
    <property type="term" value="C:actin filament"/>
    <property type="evidence" value="ECO:0007669"/>
    <property type="project" value="TreeGrafter"/>
</dbReference>
<feature type="compositionally biased region" description="Pro residues" evidence="2">
    <location>
        <begin position="56"/>
        <end position="76"/>
    </location>
</feature>
<feature type="region of interest" description="Disordered" evidence="2">
    <location>
        <begin position="382"/>
        <end position="414"/>
    </location>
</feature>
<feature type="compositionally biased region" description="Low complexity" evidence="2">
    <location>
        <begin position="43"/>
        <end position="55"/>
    </location>
</feature>
<feature type="region of interest" description="Disordered" evidence="2">
    <location>
        <begin position="462"/>
        <end position="494"/>
    </location>
</feature>
<dbReference type="PANTHER" id="PTHR45691">
    <property type="entry name" value="PROTEIN DIAPHANOUS"/>
    <property type="match status" value="1"/>
</dbReference>
<feature type="domain" description="C2H2-type" evidence="3">
    <location>
        <begin position="185"/>
        <end position="213"/>
    </location>
</feature>
<keyword evidence="1" id="KW-0862">Zinc</keyword>
<evidence type="ECO:0000313" key="4">
    <source>
        <dbReference type="EMBL" id="KAJ2892121.1"/>
    </source>
</evidence>
<feature type="region of interest" description="Disordered" evidence="2">
    <location>
        <begin position="142"/>
        <end position="186"/>
    </location>
</feature>
<feature type="compositionally biased region" description="Polar residues" evidence="2">
    <location>
        <begin position="108"/>
        <end position="123"/>
    </location>
</feature>
<dbReference type="InterPro" id="IPR013087">
    <property type="entry name" value="Znf_C2H2_type"/>
</dbReference>
<feature type="compositionally biased region" description="Polar residues" evidence="2">
    <location>
        <begin position="432"/>
        <end position="442"/>
    </location>
</feature>
<feature type="region of interest" description="Disordered" evidence="2">
    <location>
        <begin position="33"/>
        <end position="123"/>
    </location>
</feature>
<dbReference type="Gene3D" id="3.30.160.60">
    <property type="entry name" value="Classic Zinc Finger"/>
    <property type="match status" value="1"/>
</dbReference>
<name>A0AAD5RGB1_9PEZI</name>
<dbReference type="GO" id="GO:0030041">
    <property type="term" value="P:actin filament polymerization"/>
    <property type="evidence" value="ECO:0007669"/>
    <property type="project" value="TreeGrafter"/>
</dbReference>
<feature type="compositionally biased region" description="Pro residues" evidence="2">
    <location>
        <begin position="471"/>
        <end position="484"/>
    </location>
</feature>
<feature type="compositionally biased region" description="Low complexity" evidence="2">
    <location>
        <begin position="156"/>
        <end position="172"/>
    </location>
</feature>
<evidence type="ECO:0000256" key="1">
    <source>
        <dbReference type="PROSITE-ProRule" id="PRU00042"/>
    </source>
</evidence>
<proteinExistence type="predicted"/>
<comment type="caution">
    <text evidence="4">The sequence shown here is derived from an EMBL/GenBank/DDBJ whole genome shotgun (WGS) entry which is preliminary data.</text>
</comment>
<feature type="compositionally biased region" description="Polar residues" evidence="2">
    <location>
        <begin position="398"/>
        <end position="414"/>
    </location>
</feature>
<feature type="region of interest" description="Disordered" evidence="2">
    <location>
        <begin position="426"/>
        <end position="450"/>
    </location>
</feature>
<dbReference type="AlphaFoldDB" id="A0AAD5RGB1"/>
<feature type="compositionally biased region" description="Low complexity" evidence="2">
    <location>
        <begin position="77"/>
        <end position="95"/>
    </location>
</feature>
<dbReference type="PROSITE" id="PS50157">
    <property type="entry name" value="ZINC_FINGER_C2H2_2"/>
    <property type="match status" value="1"/>
</dbReference>
<dbReference type="PROSITE" id="PS00028">
    <property type="entry name" value="ZINC_FINGER_C2H2_1"/>
    <property type="match status" value="2"/>
</dbReference>
<sequence>MDQHQNMASDHLAEARRHIMALRNSTGMTEEEVLKWVSGALEPQQTASLSPQQQQQPPPPPPPTSQPPPPPPPPPQAQQQPQQQPITPISPISPQGPNPAQYFRSHNPRLSISSTNSASTGKQSIFSANSRASFDSVATRYDFQQQQLPPPPPPSHGQQPPATPIQQQNQPRTQPPPPGTPEKTYTCTSCDTGFKRKFDWKRHEEEFHERFKKYPCPDCNRILWGSNSFNQHHKVAHGCKTCPHADAVVKYTKKRTAWGCGFCAAFLPTRERYFDHVAQHFDKEKKTKAEWLHSNVIYGLLHQRVIHDIWKQQKAQREKEQPDRTEKFSWDPAKTGRAQGFMEGECPGQLQDLLEFFSGAKEESKNICRIAYEQADILYLSRSPPPSPTATKFEPASPASNNTGNTNGHISSLPPQVVITPAHWSTPAAPQVNPTPGFTVSGPSAPDPRQYRYSVLDRALPPVPQDTMMTIPPPSNAQPQPQPQPQQTQQAPEPVSFAAELDGSPIMFDTPMTDWQSFATTMVEDPMAIRSQPMMQFGQPQYYTNPGVWNQNMQ</sequence>
<dbReference type="EMBL" id="JAKWBI020000886">
    <property type="protein sequence ID" value="KAJ2892121.1"/>
    <property type="molecule type" value="Genomic_DNA"/>
</dbReference>
<dbReference type="InterPro" id="IPR051412">
    <property type="entry name" value="Formin_Homology_Diaphanous_sf"/>
</dbReference>
<dbReference type="InterPro" id="IPR036236">
    <property type="entry name" value="Znf_C2H2_sf"/>
</dbReference>
<accession>A0AAD5RGB1</accession>
<dbReference type="Proteomes" id="UP001201980">
    <property type="component" value="Unassembled WGS sequence"/>
</dbReference>